<dbReference type="Pfam" id="PF13377">
    <property type="entry name" value="Peripla_BP_3"/>
    <property type="match status" value="1"/>
</dbReference>
<protein>
    <submittedName>
        <fullName evidence="6">DeoR/GlpR family transcriptional regulator</fullName>
    </submittedName>
</protein>
<dbReference type="SUPFAM" id="SSF46785">
    <property type="entry name" value="Winged helix' DNA-binding domain"/>
    <property type="match status" value="1"/>
</dbReference>
<dbReference type="PROSITE" id="PS51000">
    <property type="entry name" value="HTH_DEOR_2"/>
    <property type="match status" value="1"/>
</dbReference>
<evidence type="ECO:0000256" key="3">
    <source>
        <dbReference type="ARBA" id="ARBA00023163"/>
    </source>
</evidence>
<dbReference type="PANTHER" id="PTHR30146:SF155">
    <property type="entry name" value="ALANINE RACEMASE"/>
    <property type="match status" value="1"/>
</dbReference>
<dbReference type="InterPro" id="IPR001034">
    <property type="entry name" value="DeoR_HTH"/>
</dbReference>
<evidence type="ECO:0000313" key="6">
    <source>
        <dbReference type="EMBL" id="MBT0770033.1"/>
    </source>
</evidence>
<sequence>MIAAERHEAVLRELRLRGTLAVSEFAGRLGVSPITLRRDLQILQDAGELTRVHGGAVPVRRPATGEPLPQNTYGRRSRQQLAAAFGLAPAGATPSVVATIGMIVPTRHYYYAGTIEGAQTAARLAGVRLVLAVSDYDETEEIRLFRRMLRLGTDGVLITPSRSGLEHSPVRDLVESSPVPVTVLERVWDFPARSRVVDSVRSDHRVGAELAVRHLAGLGHRRAGLWTFGNPHVGEIRSGFETEARRAGFELHRPVFGEGHRDWNTTDLTRNVRRYLQEALAAGVTALLVHPDELALRMSQVALEAGVRVPGDLSIVAYDDETAGLGEHPLTAIAPPKQEIGFAAVDACLRAIAHHGPTTPDFPAQRIRLLPTLRVRASTTPPSTLSTGPRSVTRASTDRLSRGLRPAPAHRPGPSSAPAPAAPPRPGPHR</sequence>
<dbReference type="SUPFAM" id="SSF53822">
    <property type="entry name" value="Periplasmic binding protein-like I"/>
    <property type="match status" value="1"/>
</dbReference>
<name>A0ABS5TGP6_9ACTN</name>
<evidence type="ECO:0000313" key="7">
    <source>
        <dbReference type="Proteomes" id="UP001197247"/>
    </source>
</evidence>
<comment type="caution">
    <text evidence="6">The sequence shown here is derived from an EMBL/GenBank/DDBJ whole genome shotgun (WGS) entry which is preliminary data.</text>
</comment>
<dbReference type="PANTHER" id="PTHR30146">
    <property type="entry name" value="LACI-RELATED TRANSCRIPTIONAL REPRESSOR"/>
    <property type="match status" value="1"/>
</dbReference>
<evidence type="ECO:0000256" key="2">
    <source>
        <dbReference type="ARBA" id="ARBA00023125"/>
    </source>
</evidence>
<dbReference type="PRINTS" id="PR00037">
    <property type="entry name" value="HTHLACR"/>
</dbReference>
<dbReference type="EMBL" id="JAHBAY010000005">
    <property type="protein sequence ID" value="MBT0770033.1"/>
    <property type="molecule type" value="Genomic_DNA"/>
</dbReference>
<evidence type="ECO:0000259" key="5">
    <source>
        <dbReference type="PROSITE" id="PS51000"/>
    </source>
</evidence>
<evidence type="ECO:0000256" key="1">
    <source>
        <dbReference type="ARBA" id="ARBA00023015"/>
    </source>
</evidence>
<dbReference type="RefSeq" id="WP_214156327.1">
    <property type="nucleotide sequence ID" value="NZ_JAHBAY010000005.1"/>
</dbReference>
<dbReference type="Pfam" id="PF08220">
    <property type="entry name" value="HTH_DeoR"/>
    <property type="match status" value="1"/>
</dbReference>
<dbReference type="Gene3D" id="3.40.50.2300">
    <property type="match status" value="2"/>
</dbReference>
<dbReference type="PROSITE" id="PS00894">
    <property type="entry name" value="HTH_DEOR_1"/>
    <property type="match status" value="1"/>
</dbReference>
<feature type="compositionally biased region" description="Low complexity" evidence="4">
    <location>
        <begin position="378"/>
        <end position="391"/>
    </location>
</feature>
<dbReference type="Proteomes" id="UP001197247">
    <property type="component" value="Unassembled WGS sequence"/>
</dbReference>
<keyword evidence="2" id="KW-0238">DNA-binding</keyword>
<dbReference type="InterPro" id="IPR036390">
    <property type="entry name" value="WH_DNA-bd_sf"/>
</dbReference>
<dbReference type="SMART" id="SM00420">
    <property type="entry name" value="HTH_DEOR"/>
    <property type="match status" value="1"/>
</dbReference>
<proteinExistence type="predicted"/>
<organism evidence="6 7">
    <name type="scientific">Kineosporia corallincola</name>
    <dbReference type="NCBI Taxonomy" id="2835133"/>
    <lineage>
        <taxon>Bacteria</taxon>
        <taxon>Bacillati</taxon>
        <taxon>Actinomycetota</taxon>
        <taxon>Actinomycetes</taxon>
        <taxon>Kineosporiales</taxon>
        <taxon>Kineosporiaceae</taxon>
        <taxon>Kineosporia</taxon>
    </lineage>
</organism>
<feature type="compositionally biased region" description="Pro residues" evidence="4">
    <location>
        <begin position="409"/>
        <end position="430"/>
    </location>
</feature>
<keyword evidence="3" id="KW-0804">Transcription</keyword>
<accession>A0ABS5TGP6</accession>
<feature type="region of interest" description="Disordered" evidence="4">
    <location>
        <begin position="373"/>
        <end position="430"/>
    </location>
</feature>
<gene>
    <name evidence="6" type="ORF">KIH74_13930</name>
</gene>
<evidence type="ECO:0000256" key="4">
    <source>
        <dbReference type="SAM" id="MobiDB-lite"/>
    </source>
</evidence>
<reference evidence="6 7" key="1">
    <citation type="submission" date="2021-05" db="EMBL/GenBank/DDBJ databases">
        <title>Kineosporia and Streptomyces sp. nov. two new marine actinobacteria isolated from Coral.</title>
        <authorList>
            <person name="Buangrab K."/>
            <person name="Sutthacheep M."/>
            <person name="Yeemin T."/>
            <person name="Harunari E."/>
            <person name="Igarashi Y."/>
            <person name="Kanchanasin P."/>
            <person name="Tanasupawat S."/>
            <person name="Phongsopitanun W."/>
        </authorList>
    </citation>
    <scope>NUCLEOTIDE SEQUENCE [LARGE SCALE GENOMIC DNA]</scope>
    <source>
        <strain evidence="6 7">J2-2</strain>
    </source>
</reference>
<dbReference type="Gene3D" id="1.10.10.10">
    <property type="entry name" value="Winged helix-like DNA-binding domain superfamily/Winged helix DNA-binding domain"/>
    <property type="match status" value="1"/>
</dbReference>
<keyword evidence="7" id="KW-1185">Reference proteome</keyword>
<feature type="domain" description="HTH deoR-type" evidence="5">
    <location>
        <begin position="3"/>
        <end position="58"/>
    </location>
</feature>
<dbReference type="InterPro" id="IPR036388">
    <property type="entry name" value="WH-like_DNA-bd_sf"/>
</dbReference>
<dbReference type="InterPro" id="IPR028082">
    <property type="entry name" value="Peripla_BP_I"/>
</dbReference>
<keyword evidence="1" id="KW-0805">Transcription regulation</keyword>
<dbReference type="InterPro" id="IPR018356">
    <property type="entry name" value="Tscrpt_reg_HTH_DeoR_CS"/>
</dbReference>
<dbReference type="InterPro" id="IPR046335">
    <property type="entry name" value="LacI/GalR-like_sensor"/>
</dbReference>